<feature type="signal peptide" evidence="2">
    <location>
        <begin position="1"/>
        <end position="26"/>
    </location>
</feature>
<reference evidence="5" key="1">
    <citation type="submission" date="2016-03" db="EMBL/GenBank/DDBJ databases">
        <authorList>
            <person name="Heylen K."/>
            <person name="De Vos P."/>
            <person name="Vekeman B."/>
        </authorList>
    </citation>
    <scope>NUCLEOTIDE SEQUENCE [LARGE SCALE GENOMIC DNA]</scope>
    <source>
        <strain evidence="5">R-45383</strain>
    </source>
</reference>
<keyword evidence="5" id="KW-1185">Reference proteome</keyword>
<dbReference type="PROSITE" id="PS50914">
    <property type="entry name" value="BON"/>
    <property type="match status" value="1"/>
</dbReference>
<protein>
    <recommendedName>
        <fullName evidence="3">BON domain-containing protein</fullName>
    </recommendedName>
</protein>
<evidence type="ECO:0000313" key="4">
    <source>
        <dbReference type="EMBL" id="OAI13690.1"/>
    </source>
</evidence>
<dbReference type="InterPro" id="IPR014004">
    <property type="entry name" value="Transpt-assoc_nodulatn_dom_bac"/>
</dbReference>
<comment type="caution">
    <text evidence="4">The sequence shown here is derived from an EMBL/GenBank/DDBJ whole genome shotgun (WGS) entry which is preliminary data.</text>
</comment>
<keyword evidence="1" id="KW-0175">Coiled coil</keyword>
<organism evidence="4 5">
    <name type="scientific">Methylomonas koyamae</name>
    <dbReference type="NCBI Taxonomy" id="702114"/>
    <lineage>
        <taxon>Bacteria</taxon>
        <taxon>Pseudomonadati</taxon>
        <taxon>Pseudomonadota</taxon>
        <taxon>Gammaproteobacteria</taxon>
        <taxon>Methylococcales</taxon>
        <taxon>Methylococcaceae</taxon>
        <taxon>Methylomonas</taxon>
    </lineage>
</organism>
<accession>A0A177N9C2</accession>
<name>A0A177N9C2_9GAMM</name>
<proteinExistence type="predicted"/>
<dbReference type="InterPro" id="IPR007055">
    <property type="entry name" value="BON_dom"/>
</dbReference>
<keyword evidence="2" id="KW-0732">Signal</keyword>
<dbReference type="Pfam" id="PF04972">
    <property type="entry name" value="BON"/>
    <property type="match status" value="1"/>
</dbReference>
<dbReference type="AlphaFoldDB" id="A0A177N9C2"/>
<feature type="coiled-coil region" evidence="1">
    <location>
        <begin position="70"/>
        <end position="101"/>
    </location>
</feature>
<dbReference type="PANTHER" id="PTHR34606:SF16">
    <property type="entry name" value="BON DOMAIN-CONTAINING PROTEIN"/>
    <property type="match status" value="1"/>
</dbReference>
<evidence type="ECO:0000256" key="2">
    <source>
        <dbReference type="SAM" id="SignalP"/>
    </source>
</evidence>
<dbReference type="OrthoDB" id="5569442at2"/>
<sequence>MNILFKYPNRPWFNRLLTTVCLSAVAGLSACQPEGQAEKTGQKIDKAVENVGQKMEQGADKAGAYIEKSAQSSEDALDKASKQIDQAISNSEKRIDSAKEAVVDSAKAGGVYLDDSAITAKIKAALMSDELLKDARIEVTTVNGGVTLSGVLDNEKMVGRAIGLANSQEHVKSVQSQLAVTAGELGKP</sequence>
<dbReference type="EMBL" id="LUUK01000207">
    <property type="protein sequence ID" value="OAI13690.1"/>
    <property type="molecule type" value="Genomic_DNA"/>
</dbReference>
<feature type="domain" description="BON" evidence="3">
    <location>
        <begin position="114"/>
        <end position="182"/>
    </location>
</feature>
<dbReference type="InterPro" id="IPR051686">
    <property type="entry name" value="Lipoprotein_DolP"/>
</dbReference>
<dbReference type="STRING" id="702114.A1355_13225"/>
<dbReference type="PROSITE" id="PS51257">
    <property type="entry name" value="PROKAR_LIPOPROTEIN"/>
    <property type="match status" value="1"/>
</dbReference>
<evidence type="ECO:0000259" key="3">
    <source>
        <dbReference type="PROSITE" id="PS50914"/>
    </source>
</evidence>
<dbReference type="PANTHER" id="PTHR34606">
    <property type="entry name" value="BON DOMAIN-CONTAINING PROTEIN"/>
    <property type="match status" value="1"/>
</dbReference>
<gene>
    <name evidence="4" type="ORF">A1355_13225</name>
</gene>
<dbReference type="Proteomes" id="UP000077628">
    <property type="component" value="Unassembled WGS sequence"/>
</dbReference>
<evidence type="ECO:0000256" key="1">
    <source>
        <dbReference type="SAM" id="Coils"/>
    </source>
</evidence>
<evidence type="ECO:0000313" key="5">
    <source>
        <dbReference type="Proteomes" id="UP000077628"/>
    </source>
</evidence>
<dbReference type="SMART" id="SM00749">
    <property type="entry name" value="BON"/>
    <property type="match status" value="1"/>
</dbReference>
<dbReference type="RefSeq" id="WP_064031184.1">
    <property type="nucleotide sequence ID" value="NZ_LUUK01000207.1"/>
</dbReference>
<feature type="chain" id="PRO_5008068901" description="BON domain-containing protein" evidence="2">
    <location>
        <begin position="27"/>
        <end position="188"/>
    </location>
</feature>